<evidence type="ECO:0000313" key="1">
    <source>
        <dbReference type="EMBL" id="KAF9643283.1"/>
    </source>
</evidence>
<organism evidence="1 2">
    <name type="scientific">Thelephora ganbajun</name>
    <name type="common">Ganba fungus</name>
    <dbReference type="NCBI Taxonomy" id="370292"/>
    <lineage>
        <taxon>Eukaryota</taxon>
        <taxon>Fungi</taxon>
        <taxon>Dikarya</taxon>
        <taxon>Basidiomycota</taxon>
        <taxon>Agaricomycotina</taxon>
        <taxon>Agaricomycetes</taxon>
        <taxon>Thelephorales</taxon>
        <taxon>Thelephoraceae</taxon>
        <taxon>Thelephora</taxon>
    </lineage>
</organism>
<evidence type="ECO:0000313" key="2">
    <source>
        <dbReference type="Proteomes" id="UP000886501"/>
    </source>
</evidence>
<proteinExistence type="predicted"/>
<comment type="caution">
    <text evidence="1">The sequence shown here is derived from an EMBL/GenBank/DDBJ whole genome shotgun (WGS) entry which is preliminary data.</text>
</comment>
<reference evidence="1" key="1">
    <citation type="submission" date="2019-10" db="EMBL/GenBank/DDBJ databases">
        <authorList>
            <consortium name="DOE Joint Genome Institute"/>
            <person name="Kuo A."/>
            <person name="Miyauchi S."/>
            <person name="Kiss E."/>
            <person name="Drula E."/>
            <person name="Kohler A."/>
            <person name="Sanchez-Garcia M."/>
            <person name="Andreopoulos B."/>
            <person name="Barry K.W."/>
            <person name="Bonito G."/>
            <person name="Buee M."/>
            <person name="Carver A."/>
            <person name="Chen C."/>
            <person name="Cichocki N."/>
            <person name="Clum A."/>
            <person name="Culley D."/>
            <person name="Crous P.W."/>
            <person name="Fauchery L."/>
            <person name="Girlanda M."/>
            <person name="Hayes R."/>
            <person name="Keri Z."/>
            <person name="Labutti K."/>
            <person name="Lipzen A."/>
            <person name="Lombard V."/>
            <person name="Magnuson J."/>
            <person name="Maillard F."/>
            <person name="Morin E."/>
            <person name="Murat C."/>
            <person name="Nolan M."/>
            <person name="Ohm R."/>
            <person name="Pangilinan J."/>
            <person name="Pereira M."/>
            <person name="Perotto S."/>
            <person name="Peter M."/>
            <person name="Riley R."/>
            <person name="Sitrit Y."/>
            <person name="Stielow B."/>
            <person name="Szollosi G."/>
            <person name="Zifcakova L."/>
            <person name="Stursova M."/>
            <person name="Spatafora J.W."/>
            <person name="Tedersoo L."/>
            <person name="Vaario L.-M."/>
            <person name="Yamada A."/>
            <person name="Yan M."/>
            <person name="Wang P."/>
            <person name="Xu J."/>
            <person name="Bruns T."/>
            <person name="Baldrian P."/>
            <person name="Vilgalys R."/>
            <person name="Henrissat B."/>
            <person name="Grigoriev I.V."/>
            <person name="Hibbett D."/>
            <person name="Nagy L.G."/>
            <person name="Martin F.M."/>
        </authorList>
    </citation>
    <scope>NUCLEOTIDE SEQUENCE</scope>
    <source>
        <strain evidence="1">P2</strain>
    </source>
</reference>
<sequence>MRQGVKKKAQLDRWRIKKALDRAIAVPFEFTDLRSSYTTQYERKVYLHEELEKLGISTVKWDGLDAIPIQTKSGLLVALLTGRPSSPSWEEKMRALANAVDSTRAKMSFNKDQVDHQRGKCPTIGTGVSYGSGATGSGSKHNTRAVLELRKTPELAQLSGFVNKAFQNYAPILSTFCKLILTRFETKNPTLRRPFPDSAFGTMSFNFGPDVCTFPHKDFKNLSWGWCVVTSFGDYDHTKGGRLTKPGIKRVSLGPGLVDGIHQVVNIAASNPHFPVILHWTGRHTGDHFHVKAFIDPSFPSILPSTNTMTFWLAHGVRRRWIGLSTYEEP</sequence>
<accession>A0ACB6Z1Z1</accession>
<gene>
    <name evidence="1" type="ORF">BDM02DRAFT_3132535</name>
</gene>
<keyword evidence="2" id="KW-1185">Reference proteome</keyword>
<reference evidence="1" key="2">
    <citation type="journal article" date="2020" name="Nat. Commun.">
        <title>Large-scale genome sequencing of mycorrhizal fungi provides insights into the early evolution of symbiotic traits.</title>
        <authorList>
            <person name="Miyauchi S."/>
            <person name="Kiss E."/>
            <person name="Kuo A."/>
            <person name="Drula E."/>
            <person name="Kohler A."/>
            <person name="Sanchez-Garcia M."/>
            <person name="Morin E."/>
            <person name="Andreopoulos B."/>
            <person name="Barry K.W."/>
            <person name="Bonito G."/>
            <person name="Buee M."/>
            <person name="Carver A."/>
            <person name="Chen C."/>
            <person name="Cichocki N."/>
            <person name="Clum A."/>
            <person name="Culley D."/>
            <person name="Crous P.W."/>
            <person name="Fauchery L."/>
            <person name="Girlanda M."/>
            <person name="Hayes R.D."/>
            <person name="Keri Z."/>
            <person name="LaButti K."/>
            <person name="Lipzen A."/>
            <person name="Lombard V."/>
            <person name="Magnuson J."/>
            <person name="Maillard F."/>
            <person name="Murat C."/>
            <person name="Nolan M."/>
            <person name="Ohm R.A."/>
            <person name="Pangilinan J."/>
            <person name="Pereira M.F."/>
            <person name="Perotto S."/>
            <person name="Peter M."/>
            <person name="Pfister S."/>
            <person name="Riley R."/>
            <person name="Sitrit Y."/>
            <person name="Stielow J.B."/>
            <person name="Szollosi G."/>
            <person name="Zifcakova L."/>
            <person name="Stursova M."/>
            <person name="Spatafora J.W."/>
            <person name="Tedersoo L."/>
            <person name="Vaario L.M."/>
            <person name="Yamada A."/>
            <person name="Yan M."/>
            <person name="Wang P."/>
            <person name="Xu J."/>
            <person name="Bruns T."/>
            <person name="Baldrian P."/>
            <person name="Vilgalys R."/>
            <person name="Dunand C."/>
            <person name="Henrissat B."/>
            <person name="Grigoriev I.V."/>
            <person name="Hibbett D."/>
            <person name="Nagy L.G."/>
            <person name="Martin F.M."/>
        </authorList>
    </citation>
    <scope>NUCLEOTIDE SEQUENCE</scope>
    <source>
        <strain evidence="1">P2</strain>
    </source>
</reference>
<name>A0ACB6Z1Z1_THEGA</name>
<protein>
    <submittedName>
        <fullName evidence="1">Uncharacterized protein</fullName>
    </submittedName>
</protein>
<dbReference type="Proteomes" id="UP000886501">
    <property type="component" value="Unassembled WGS sequence"/>
</dbReference>
<dbReference type="EMBL" id="MU118252">
    <property type="protein sequence ID" value="KAF9643283.1"/>
    <property type="molecule type" value="Genomic_DNA"/>
</dbReference>